<dbReference type="AlphaFoldDB" id="A0AAV2H1J2"/>
<feature type="compositionally biased region" description="Basic and acidic residues" evidence="1">
    <location>
        <begin position="168"/>
        <end position="177"/>
    </location>
</feature>
<feature type="compositionally biased region" description="Polar residues" evidence="1">
    <location>
        <begin position="280"/>
        <end position="293"/>
    </location>
</feature>
<comment type="caution">
    <text evidence="2">The sequence shown here is derived from an EMBL/GenBank/DDBJ whole genome shotgun (WGS) entry which is preliminary data.</text>
</comment>
<feature type="region of interest" description="Disordered" evidence="1">
    <location>
        <begin position="280"/>
        <end position="305"/>
    </location>
</feature>
<evidence type="ECO:0000313" key="3">
    <source>
        <dbReference type="Proteomes" id="UP001497497"/>
    </source>
</evidence>
<protein>
    <submittedName>
        <fullName evidence="2">Uncharacterized protein</fullName>
    </submittedName>
</protein>
<sequence>IFHYQPAYPRNVHAKDVEGSLMTFENHTECECVLPNTLPQSCHKRCPAPFILNVELSQCTCICPQTYHDQLLECTLILQGVKQLDEKGLECIKAAKCYYPKCERGSFDVATGLCPLAPEWALPSYMFQNPVNHADYRSHIPGFGTRTTGPKVTHPFKVLSTTKSPRRVQNEKDEARKQARLKPHMSSVFHEGHRHQPLRTPKPTPKPKLDVGSKVNSTVEIAKAYAKIPNPGMSGSYHENYRPYRPIPTTTEKVKKSENSSFDSSNQNVTQRTDYIFAKLSNTTDSNPKSAKNNKSRLGIPEGDLPVNNKSGLGIPVDDFPVNNKSGLGIPVDEIPVNNKSGLVIPVDDFPVNNKSGLGIPVDDFPVNNKSGLGIPVDDVPVNNKSELGIPVDDVPVNNKSGLGIPVDD</sequence>
<feature type="region of interest" description="Disordered" evidence="1">
    <location>
        <begin position="161"/>
        <end position="213"/>
    </location>
</feature>
<organism evidence="2 3">
    <name type="scientific">Lymnaea stagnalis</name>
    <name type="common">Great pond snail</name>
    <name type="synonym">Helix stagnalis</name>
    <dbReference type="NCBI Taxonomy" id="6523"/>
    <lineage>
        <taxon>Eukaryota</taxon>
        <taxon>Metazoa</taxon>
        <taxon>Spiralia</taxon>
        <taxon>Lophotrochozoa</taxon>
        <taxon>Mollusca</taxon>
        <taxon>Gastropoda</taxon>
        <taxon>Heterobranchia</taxon>
        <taxon>Euthyneura</taxon>
        <taxon>Panpulmonata</taxon>
        <taxon>Hygrophila</taxon>
        <taxon>Lymnaeoidea</taxon>
        <taxon>Lymnaeidae</taxon>
        <taxon>Lymnaea</taxon>
    </lineage>
</organism>
<feature type="non-terminal residue" evidence="2">
    <location>
        <position position="409"/>
    </location>
</feature>
<evidence type="ECO:0000313" key="2">
    <source>
        <dbReference type="EMBL" id="CAL1527499.1"/>
    </source>
</evidence>
<proteinExistence type="predicted"/>
<accession>A0AAV2H1J2</accession>
<dbReference type="EMBL" id="CAXITT010000018">
    <property type="protein sequence ID" value="CAL1527499.1"/>
    <property type="molecule type" value="Genomic_DNA"/>
</dbReference>
<feature type="non-terminal residue" evidence="2">
    <location>
        <position position="1"/>
    </location>
</feature>
<gene>
    <name evidence="2" type="ORF">GSLYS_00001676001</name>
</gene>
<reference evidence="2 3" key="1">
    <citation type="submission" date="2024-04" db="EMBL/GenBank/DDBJ databases">
        <authorList>
            <consortium name="Genoscope - CEA"/>
            <person name="William W."/>
        </authorList>
    </citation>
    <scope>NUCLEOTIDE SEQUENCE [LARGE SCALE GENOMIC DNA]</scope>
</reference>
<keyword evidence="3" id="KW-1185">Reference proteome</keyword>
<dbReference type="Proteomes" id="UP001497497">
    <property type="component" value="Unassembled WGS sequence"/>
</dbReference>
<evidence type="ECO:0000256" key="1">
    <source>
        <dbReference type="SAM" id="MobiDB-lite"/>
    </source>
</evidence>
<name>A0AAV2H1J2_LYMST</name>